<dbReference type="Proteomes" id="UP001058974">
    <property type="component" value="Chromosome 5"/>
</dbReference>
<accession>A0A9D5AEV3</accession>
<gene>
    <name evidence="1" type="ORF">KIW84_050628</name>
</gene>
<dbReference type="EMBL" id="JAMSHJ010000005">
    <property type="protein sequence ID" value="KAI5403115.1"/>
    <property type="molecule type" value="Genomic_DNA"/>
</dbReference>
<organism evidence="1 2">
    <name type="scientific">Pisum sativum</name>
    <name type="common">Garden pea</name>
    <name type="synonym">Lathyrus oleraceus</name>
    <dbReference type="NCBI Taxonomy" id="3888"/>
    <lineage>
        <taxon>Eukaryota</taxon>
        <taxon>Viridiplantae</taxon>
        <taxon>Streptophyta</taxon>
        <taxon>Embryophyta</taxon>
        <taxon>Tracheophyta</taxon>
        <taxon>Spermatophyta</taxon>
        <taxon>Magnoliopsida</taxon>
        <taxon>eudicotyledons</taxon>
        <taxon>Gunneridae</taxon>
        <taxon>Pentapetalae</taxon>
        <taxon>rosids</taxon>
        <taxon>fabids</taxon>
        <taxon>Fabales</taxon>
        <taxon>Fabaceae</taxon>
        <taxon>Papilionoideae</taxon>
        <taxon>50 kb inversion clade</taxon>
        <taxon>NPAAA clade</taxon>
        <taxon>Hologalegina</taxon>
        <taxon>IRL clade</taxon>
        <taxon>Fabeae</taxon>
        <taxon>Lathyrus</taxon>
    </lineage>
</organism>
<name>A0A9D5AEV3_PEA</name>
<protein>
    <submittedName>
        <fullName evidence="1">Uncharacterized protein</fullName>
    </submittedName>
</protein>
<comment type="caution">
    <text evidence="1">The sequence shown here is derived from an EMBL/GenBank/DDBJ whole genome shotgun (WGS) entry which is preliminary data.</text>
</comment>
<evidence type="ECO:0000313" key="1">
    <source>
        <dbReference type="EMBL" id="KAI5403115.1"/>
    </source>
</evidence>
<reference evidence="1 2" key="1">
    <citation type="journal article" date="2022" name="Nat. Genet.">
        <title>Improved pea reference genome and pan-genome highlight genomic features and evolutionary characteristics.</title>
        <authorList>
            <person name="Yang T."/>
            <person name="Liu R."/>
            <person name="Luo Y."/>
            <person name="Hu S."/>
            <person name="Wang D."/>
            <person name="Wang C."/>
            <person name="Pandey M.K."/>
            <person name="Ge S."/>
            <person name="Xu Q."/>
            <person name="Li N."/>
            <person name="Li G."/>
            <person name="Huang Y."/>
            <person name="Saxena R.K."/>
            <person name="Ji Y."/>
            <person name="Li M."/>
            <person name="Yan X."/>
            <person name="He Y."/>
            <person name="Liu Y."/>
            <person name="Wang X."/>
            <person name="Xiang C."/>
            <person name="Varshney R.K."/>
            <person name="Ding H."/>
            <person name="Gao S."/>
            <person name="Zong X."/>
        </authorList>
    </citation>
    <scope>NUCLEOTIDE SEQUENCE [LARGE SCALE GENOMIC DNA]</scope>
    <source>
        <strain evidence="1 2">cv. Zhongwan 6</strain>
    </source>
</reference>
<dbReference type="Gramene" id="Psat05G0062800-T9">
    <property type="protein sequence ID" value="KAI5403115.1"/>
    <property type="gene ID" value="KIW84_050628"/>
</dbReference>
<sequence>MINNRSIQDMQIFGDPLRIPVVLVERVMNVPRRSTSEISLMRHVGFVDSHSLTNGPSSDTLSKKSAPQSYVRVLKIVVFVHGFQHCRKGDYPGITHQTKAEEEPDRVHLTSNKLENLKAQPRLGASFDFCPCDQDPST</sequence>
<dbReference type="AlphaFoldDB" id="A0A9D5AEV3"/>
<evidence type="ECO:0000313" key="2">
    <source>
        <dbReference type="Proteomes" id="UP001058974"/>
    </source>
</evidence>
<proteinExistence type="predicted"/>
<keyword evidence="2" id="KW-1185">Reference proteome</keyword>